<comment type="similarity">
    <text evidence="2">Belongs to the UPF0324 family.</text>
</comment>
<keyword evidence="4 8" id="KW-0812">Transmembrane</keyword>
<evidence type="ECO:0000256" key="2">
    <source>
        <dbReference type="ARBA" id="ARBA00007977"/>
    </source>
</evidence>
<keyword evidence="6 8" id="KW-0472">Membrane</keyword>
<dbReference type="Proteomes" id="UP000009877">
    <property type="component" value="Unassembled WGS sequence"/>
</dbReference>
<evidence type="ECO:0000256" key="8">
    <source>
        <dbReference type="SAM" id="Phobius"/>
    </source>
</evidence>
<feature type="region of interest" description="Disordered" evidence="7">
    <location>
        <begin position="1"/>
        <end position="23"/>
    </location>
</feature>
<dbReference type="Pfam" id="PF03601">
    <property type="entry name" value="Cons_hypoth698"/>
    <property type="match status" value="1"/>
</dbReference>
<feature type="transmembrane region" description="Helical" evidence="8">
    <location>
        <begin position="308"/>
        <end position="327"/>
    </location>
</feature>
<dbReference type="PANTHER" id="PTHR30106">
    <property type="entry name" value="INNER MEMBRANE PROTEIN YEIH-RELATED"/>
    <property type="match status" value="1"/>
</dbReference>
<feature type="transmembrane region" description="Helical" evidence="8">
    <location>
        <begin position="278"/>
        <end position="296"/>
    </location>
</feature>
<feature type="transmembrane region" description="Helical" evidence="8">
    <location>
        <begin position="60"/>
        <end position="85"/>
    </location>
</feature>
<dbReference type="PANTHER" id="PTHR30106:SF2">
    <property type="entry name" value="UPF0324 INNER MEMBRANE PROTEIN YEIH"/>
    <property type="match status" value="1"/>
</dbReference>
<feature type="transmembrane region" description="Helical" evidence="8">
    <location>
        <begin position="143"/>
        <end position="165"/>
    </location>
</feature>
<dbReference type="EMBL" id="ANHZ02000011">
    <property type="protein sequence ID" value="EME36634.1"/>
    <property type="molecule type" value="Genomic_DNA"/>
</dbReference>
<comment type="subcellular location">
    <subcellularLocation>
        <location evidence="1">Cell membrane</location>
        <topology evidence="1">Multi-pass membrane protein</topology>
    </subcellularLocation>
</comment>
<protein>
    <submittedName>
        <fullName evidence="9">Membrane protein YeiH</fullName>
    </submittedName>
</protein>
<evidence type="ECO:0000256" key="3">
    <source>
        <dbReference type="ARBA" id="ARBA00022475"/>
    </source>
</evidence>
<evidence type="ECO:0000256" key="4">
    <source>
        <dbReference type="ARBA" id="ARBA00022692"/>
    </source>
</evidence>
<feature type="transmembrane region" description="Helical" evidence="8">
    <location>
        <begin position="91"/>
        <end position="110"/>
    </location>
</feature>
<evidence type="ECO:0000313" key="9">
    <source>
        <dbReference type="EMBL" id="EME36634.1"/>
    </source>
</evidence>
<evidence type="ECO:0000256" key="5">
    <source>
        <dbReference type="ARBA" id="ARBA00022989"/>
    </source>
</evidence>
<comment type="caution">
    <text evidence="9">The sequence shown here is derived from an EMBL/GenBank/DDBJ whole genome shotgun (WGS) entry which is preliminary data.</text>
</comment>
<accession>M2YDC5</accession>
<evidence type="ECO:0000256" key="6">
    <source>
        <dbReference type="ARBA" id="ARBA00023136"/>
    </source>
</evidence>
<dbReference type="GO" id="GO:0005886">
    <property type="term" value="C:plasma membrane"/>
    <property type="evidence" value="ECO:0007669"/>
    <property type="project" value="UniProtKB-SubCell"/>
</dbReference>
<evidence type="ECO:0000256" key="7">
    <source>
        <dbReference type="SAM" id="MobiDB-lite"/>
    </source>
</evidence>
<reference evidence="9 10" key="1">
    <citation type="journal article" date="2014" name="Genome Announc.">
        <title>Draft Genome Sequence of Kocuria palustris PEL.</title>
        <authorList>
            <person name="Sharma G."/>
            <person name="Khatri I."/>
            <person name="Subramanian S."/>
        </authorList>
    </citation>
    <scope>NUCLEOTIDE SEQUENCE [LARGE SCALE GENOMIC DNA]</scope>
    <source>
        <strain evidence="9 10">PEL</strain>
    </source>
</reference>
<keyword evidence="3" id="KW-1003">Cell membrane</keyword>
<dbReference type="AlphaFoldDB" id="M2YDC5"/>
<feature type="transmembrane region" description="Helical" evidence="8">
    <location>
        <begin position="33"/>
        <end position="53"/>
    </location>
</feature>
<evidence type="ECO:0000313" key="10">
    <source>
        <dbReference type="Proteomes" id="UP000009877"/>
    </source>
</evidence>
<keyword evidence="5 8" id="KW-1133">Transmembrane helix</keyword>
<name>M2YDC5_9MICC</name>
<proteinExistence type="inferred from homology"/>
<sequence>MPLLPITRGRDDGGMTPHQTTAAPASTGAVHSLAPGTLLCLAAAGLSLGLAALMPGLPALLCAIVLGMSAANLGLLPASAATGIAFSSHHLLRAGIVLLGLQLVLGDILALGAPLLVVVLAVVVGGIAGTLTLGRVLGVPGHLSLLLACGFSICGAAAVAGASGATDPDGEREQDTVTAIALVVLFGTLMIGIVPVLSSALGLEPETTGQWAGASIHEIAQVVAVGGIVGGGALSAAVVVKLARVLLLAPVIAILSLQRRRALKAEDADVSPGALPPVVPLFVVGFLAMVLLRSLLSLPESVLAGAQLLQTLLLAAAMFGLGCGVRFRALAAVGVRPFALAALSTLLVAGIAAAGIALATP</sequence>
<feature type="transmembrane region" description="Helical" evidence="8">
    <location>
        <begin position="115"/>
        <end position="137"/>
    </location>
</feature>
<feature type="transmembrane region" description="Helical" evidence="8">
    <location>
        <begin position="177"/>
        <end position="197"/>
    </location>
</feature>
<gene>
    <name evidence="9" type="ORF">C884_00308</name>
</gene>
<feature type="transmembrane region" description="Helical" evidence="8">
    <location>
        <begin position="233"/>
        <end position="257"/>
    </location>
</feature>
<feature type="transmembrane region" description="Helical" evidence="8">
    <location>
        <begin position="339"/>
        <end position="359"/>
    </location>
</feature>
<keyword evidence="10" id="KW-1185">Reference proteome</keyword>
<organism evidence="9 10">
    <name type="scientific">Kocuria palustris PEL</name>
    <dbReference type="NCBI Taxonomy" id="1236550"/>
    <lineage>
        <taxon>Bacteria</taxon>
        <taxon>Bacillati</taxon>
        <taxon>Actinomycetota</taxon>
        <taxon>Actinomycetes</taxon>
        <taxon>Micrococcales</taxon>
        <taxon>Micrococcaceae</taxon>
        <taxon>Kocuria</taxon>
    </lineage>
</organism>
<evidence type="ECO:0000256" key="1">
    <source>
        <dbReference type="ARBA" id="ARBA00004651"/>
    </source>
</evidence>
<dbReference type="InterPro" id="IPR018383">
    <property type="entry name" value="UPF0324_pro"/>
</dbReference>